<keyword evidence="2" id="KW-0288">FMN</keyword>
<evidence type="ECO:0000256" key="2">
    <source>
        <dbReference type="ARBA" id="ARBA00022643"/>
    </source>
</evidence>
<proteinExistence type="predicted"/>
<dbReference type="PANTHER" id="PTHR32332:SF31">
    <property type="entry name" value="2-NITROPROPANE DIOXYGENASE FAMILY, PUTATIVE (AFU_ORTHOLOGUE AFUA_2G09850)-RELATED"/>
    <property type="match status" value="1"/>
</dbReference>
<reference evidence="5" key="1">
    <citation type="submission" date="2021-02" db="EMBL/GenBank/DDBJ databases">
        <authorList>
            <person name="Nowell W R."/>
        </authorList>
    </citation>
    <scope>NUCLEOTIDE SEQUENCE</scope>
</reference>
<keyword evidence="1" id="KW-0285">Flavoprotein</keyword>
<keyword evidence="3" id="KW-0560">Oxidoreductase</keyword>
<dbReference type="Proteomes" id="UP000682733">
    <property type="component" value="Unassembled WGS sequence"/>
</dbReference>
<dbReference type="PANTHER" id="PTHR32332">
    <property type="entry name" value="2-NITROPROPANE DIOXYGENASE"/>
    <property type="match status" value="1"/>
</dbReference>
<evidence type="ECO:0000313" key="5">
    <source>
        <dbReference type="EMBL" id="CAF3818636.1"/>
    </source>
</evidence>
<dbReference type="Gene3D" id="3.20.20.70">
    <property type="entry name" value="Aldolase class I"/>
    <property type="match status" value="1"/>
</dbReference>
<dbReference type="EMBL" id="CAJNOK010008024">
    <property type="protein sequence ID" value="CAF1051984.1"/>
    <property type="molecule type" value="Genomic_DNA"/>
</dbReference>
<gene>
    <name evidence="4" type="ORF">OVA965_LOCUS16986</name>
    <name evidence="5" type="ORF">TMI583_LOCUS16998</name>
</gene>
<evidence type="ECO:0008006" key="7">
    <source>
        <dbReference type="Google" id="ProtNLM"/>
    </source>
</evidence>
<evidence type="ECO:0000313" key="4">
    <source>
        <dbReference type="EMBL" id="CAF1051984.1"/>
    </source>
</evidence>
<protein>
    <recommendedName>
        <fullName evidence="7">Nitronate monooxygenase domain-containing protein</fullName>
    </recommendedName>
</protein>
<sequence>MYTVCNTVIKEQDSLGFIGLGAAYPDYVKSETNKCKNAKGPDGKKLRYGIGFITFVAAQNPLGFNLSLNARPYAMWFSFGNASKMAKRARAAGIKVFSQVQRVADAVAALEYSDAIVCQGQEAGGHGETGLSTSTIFKQVQKKLKQLKSNIPLLAAGGFGDEHGVVKALKWGASGVVMGTRFLATPEVYYTDAAKYRIIAAQYA</sequence>
<dbReference type="CDD" id="cd04730">
    <property type="entry name" value="NPD_like"/>
    <property type="match status" value="1"/>
</dbReference>
<evidence type="ECO:0000256" key="1">
    <source>
        <dbReference type="ARBA" id="ARBA00022630"/>
    </source>
</evidence>
<organism evidence="5 6">
    <name type="scientific">Didymodactylos carnosus</name>
    <dbReference type="NCBI Taxonomy" id="1234261"/>
    <lineage>
        <taxon>Eukaryota</taxon>
        <taxon>Metazoa</taxon>
        <taxon>Spiralia</taxon>
        <taxon>Gnathifera</taxon>
        <taxon>Rotifera</taxon>
        <taxon>Eurotatoria</taxon>
        <taxon>Bdelloidea</taxon>
        <taxon>Philodinida</taxon>
        <taxon>Philodinidae</taxon>
        <taxon>Didymodactylos</taxon>
    </lineage>
</organism>
<dbReference type="GO" id="GO:0018580">
    <property type="term" value="F:nitronate monooxygenase activity"/>
    <property type="evidence" value="ECO:0007669"/>
    <property type="project" value="InterPro"/>
</dbReference>
<dbReference type="InterPro" id="IPR004136">
    <property type="entry name" value="NMO"/>
</dbReference>
<name>A0A8S2JQR1_9BILA</name>
<evidence type="ECO:0000313" key="6">
    <source>
        <dbReference type="Proteomes" id="UP000682733"/>
    </source>
</evidence>
<evidence type="ECO:0000256" key="3">
    <source>
        <dbReference type="ARBA" id="ARBA00023002"/>
    </source>
</evidence>
<dbReference type="EMBL" id="CAJOBA010008038">
    <property type="protein sequence ID" value="CAF3818636.1"/>
    <property type="molecule type" value="Genomic_DNA"/>
</dbReference>
<dbReference type="Proteomes" id="UP000677228">
    <property type="component" value="Unassembled WGS sequence"/>
</dbReference>
<dbReference type="InterPro" id="IPR013785">
    <property type="entry name" value="Aldolase_TIM"/>
</dbReference>
<dbReference type="Pfam" id="PF03060">
    <property type="entry name" value="NMO"/>
    <property type="match status" value="1"/>
</dbReference>
<comment type="caution">
    <text evidence="5">The sequence shown here is derived from an EMBL/GenBank/DDBJ whole genome shotgun (WGS) entry which is preliminary data.</text>
</comment>
<dbReference type="AlphaFoldDB" id="A0A8S2JQR1"/>
<accession>A0A8S2JQR1</accession>
<dbReference type="SUPFAM" id="SSF51412">
    <property type="entry name" value="Inosine monophosphate dehydrogenase (IMPDH)"/>
    <property type="match status" value="1"/>
</dbReference>